<dbReference type="PRINTS" id="PR00344">
    <property type="entry name" value="BCTRLSENSOR"/>
</dbReference>
<evidence type="ECO:0000256" key="7">
    <source>
        <dbReference type="ARBA" id="ARBA00022840"/>
    </source>
</evidence>
<dbReference type="PANTHER" id="PTHR43065">
    <property type="entry name" value="SENSOR HISTIDINE KINASE"/>
    <property type="match status" value="1"/>
</dbReference>
<dbReference type="Pfam" id="PF00512">
    <property type="entry name" value="HisKA"/>
    <property type="match status" value="1"/>
</dbReference>
<comment type="catalytic activity">
    <reaction evidence="1">
        <text>ATP + protein L-histidine = ADP + protein N-phospho-L-histidine.</text>
        <dbReference type="EC" id="2.7.13.3"/>
    </reaction>
</comment>
<keyword evidence="7" id="KW-0067">ATP-binding</keyword>
<dbReference type="PROSITE" id="PS50109">
    <property type="entry name" value="HIS_KIN"/>
    <property type="match status" value="1"/>
</dbReference>
<dbReference type="Gene3D" id="1.10.287.130">
    <property type="match status" value="1"/>
</dbReference>
<keyword evidence="13" id="KW-1185">Reference proteome</keyword>
<dbReference type="SUPFAM" id="SSF55874">
    <property type="entry name" value="ATPase domain of HSP90 chaperone/DNA topoisomerase II/histidine kinase"/>
    <property type="match status" value="1"/>
</dbReference>
<sequence>MRKQFVIAIAATFALISLAVFGLAFKANLELERIVSEQFNEQQLGLTRQISQDIEENFRLLEQSLSLLAAQITDPRTENDRRHETFELYYPFLQDWGLIGIGILSESDPAESPPLALFTEQGWINISELGMDLPPAAFNLHHPPHHQVSLGKTQKPSHGPFAQQWIMPMTLALPLSPQTENSRSSPGIVLFVLDAQIIASRHAAGVRSGKTGYAWIIDHEGRFMFHVEESFRGETSFTVRSVRNPAISYHRINELVDNRLLQGQEGTDWYTSGWHWHVTGEMRKLLAFSPIQLASDVTGDPHIWSVGLAAPDTEVYGLMQPVVVRQWLLAGLFFIGLTIAFTAFLFISLRWSEALRREVDKKTDHLQRSEAELRQERDKVQQSMEQLLQAQTKLLLAERFAAIGEAAAHLSHEIKNPLMLMGGFARQVQRTLPEDDARTQKLEIIAGEAKRLENLLLEVREFTRPPQPRKVETDITELITEVIRLFQEQAASQDIECRLDMAPGIPRCMLDVDQIKQVLINLIKNAMEAMACGGKLGIAASADERFVQIAIDDTGGGIPTEIMKKLFHPFFSTKPKGTGLGLAVSYKLVQDHGGDITVQSTEGRGTRFTVTLPT</sequence>
<evidence type="ECO:0000256" key="9">
    <source>
        <dbReference type="SAM" id="Coils"/>
    </source>
</evidence>
<dbReference type="EMBL" id="FMXO01000009">
    <property type="protein sequence ID" value="SDB36392.1"/>
    <property type="molecule type" value="Genomic_DNA"/>
</dbReference>
<dbReference type="InterPro" id="IPR005467">
    <property type="entry name" value="His_kinase_dom"/>
</dbReference>
<dbReference type="AlphaFoldDB" id="A0A1G6CU91"/>
<dbReference type="GO" id="GO:0005524">
    <property type="term" value="F:ATP binding"/>
    <property type="evidence" value="ECO:0007669"/>
    <property type="project" value="UniProtKB-KW"/>
</dbReference>
<keyword evidence="6 12" id="KW-0418">Kinase</keyword>
<evidence type="ECO:0000256" key="4">
    <source>
        <dbReference type="ARBA" id="ARBA00022679"/>
    </source>
</evidence>
<dbReference type="Proteomes" id="UP000198771">
    <property type="component" value="Unassembled WGS sequence"/>
</dbReference>
<keyword evidence="3" id="KW-0597">Phosphoprotein</keyword>
<dbReference type="RefSeq" id="WP_092120083.1">
    <property type="nucleotide sequence ID" value="NZ_FMXO01000009.1"/>
</dbReference>
<proteinExistence type="predicted"/>
<dbReference type="InterPro" id="IPR036890">
    <property type="entry name" value="HATPase_C_sf"/>
</dbReference>
<dbReference type="Gene3D" id="3.30.450.20">
    <property type="entry name" value="PAS domain"/>
    <property type="match status" value="1"/>
</dbReference>
<evidence type="ECO:0000313" key="13">
    <source>
        <dbReference type="Proteomes" id="UP000198771"/>
    </source>
</evidence>
<evidence type="ECO:0000256" key="3">
    <source>
        <dbReference type="ARBA" id="ARBA00022553"/>
    </source>
</evidence>
<evidence type="ECO:0000256" key="1">
    <source>
        <dbReference type="ARBA" id="ARBA00000085"/>
    </source>
</evidence>
<evidence type="ECO:0000256" key="10">
    <source>
        <dbReference type="SAM" id="Phobius"/>
    </source>
</evidence>
<dbReference type="STRING" id="617002.SAMN05660653_01718"/>
<dbReference type="CDD" id="cd00082">
    <property type="entry name" value="HisKA"/>
    <property type="match status" value="1"/>
</dbReference>
<dbReference type="OrthoDB" id="9805591at2"/>
<feature type="domain" description="Histidine kinase" evidence="11">
    <location>
        <begin position="409"/>
        <end position="614"/>
    </location>
</feature>
<feature type="transmembrane region" description="Helical" evidence="10">
    <location>
        <begin position="327"/>
        <end position="347"/>
    </location>
</feature>
<dbReference type="EC" id="2.7.13.3" evidence="2"/>
<dbReference type="InterPro" id="IPR004358">
    <property type="entry name" value="Sig_transdc_His_kin-like_C"/>
</dbReference>
<gene>
    <name evidence="12" type="ORF">SAMN05660653_01718</name>
</gene>
<reference evidence="12 13" key="1">
    <citation type="submission" date="2016-10" db="EMBL/GenBank/DDBJ databases">
        <authorList>
            <person name="de Groot N.N."/>
        </authorList>
    </citation>
    <scope>NUCLEOTIDE SEQUENCE [LARGE SCALE GENOMIC DNA]</scope>
    <source>
        <strain evidence="12 13">ASO4-2</strain>
    </source>
</reference>
<dbReference type="Pfam" id="PF02518">
    <property type="entry name" value="HATPase_c"/>
    <property type="match status" value="1"/>
</dbReference>
<evidence type="ECO:0000256" key="2">
    <source>
        <dbReference type="ARBA" id="ARBA00012438"/>
    </source>
</evidence>
<dbReference type="GO" id="GO:0000155">
    <property type="term" value="F:phosphorelay sensor kinase activity"/>
    <property type="evidence" value="ECO:0007669"/>
    <property type="project" value="InterPro"/>
</dbReference>
<protein>
    <recommendedName>
        <fullName evidence="2">histidine kinase</fullName>
        <ecNumber evidence="2">2.7.13.3</ecNumber>
    </recommendedName>
</protein>
<dbReference type="PANTHER" id="PTHR43065:SF10">
    <property type="entry name" value="PEROXIDE STRESS-ACTIVATED HISTIDINE KINASE MAK3"/>
    <property type="match status" value="1"/>
</dbReference>
<keyword evidence="4" id="KW-0808">Transferase</keyword>
<keyword evidence="5" id="KW-0547">Nucleotide-binding</keyword>
<evidence type="ECO:0000256" key="6">
    <source>
        <dbReference type="ARBA" id="ARBA00022777"/>
    </source>
</evidence>
<keyword evidence="8" id="KW-0902">Two-component regulatory system</keyword>
<keyword evidence="9" id="KW-0175">Coiled coil</keyword>
<keyword evidence="10" id="KW-1133">Transmembrane helix</keyword>
<evidence type="ECO:0000259" key="11">
    <source>
        <dbReference type="PROSITE" id="PS50109"/>
    </source>
</evidence>
<dbReference type="SMART" id="SM00388">
    <property type="entry name" value="HisKA"/>
    <property type="match status" value="1"/>
</dbReference>
<evidence type="ECO:0000313" key="12">
    <source>
        <dbReference type="EMBL" id="SDB36392.1"/>
    </source>
</evidence>
<evidence type="ECO:0000256" key="5">
    <source>
        <dbReference type="ARBA" id="ARBA00022741"/>
    </source>
</evidence>
<dbReference type="InterPro" id="IPR003661">
    <property type="entry name" value="HisK_dim/P_dom"/>
</dbReference>
<dbReference type="SMART" id="SM00387">
    <property type="entry name" value="HATPase_c"/>
    <property type="match status" value="1"/>
</dbReference>
<organism evidence="12 13">
    <name type="scientific">Desulfonatronum thiosulfatophilum</name>
    <dbReference type="NCBI Taxonomy" id="617002"/>
    <lineage>
        <taxon>Bacteria</taxon>
        <taxon>Pseudomonadati</taxon>
        <taxon>Thermodesulfobacteriota</taxon>
        <taxon>Desulfovibrionia</taxon>
        <taxon>Desulfovibrionales</taxon>
        <taxon>Desulfonatronaceae</taxon>
        <taxon>Desulfonatronum</taxon>
    </lineage>
</organism>
<feature type="coiled-coil region" evidence="9">
    <location>
        <begin position="352"/>
        <end position="393"/>
    </location>
</feature>
<keyword evidence="10" id="KW-0812">Transmembrane</keyword>
<dbReference type="InterPro" id="IPR036097">
    <property type="entry name" value="HisK_dim/P_sf"/>
</dbReference>
<dbReference type="SUPFAM" id="SSF47384">
    <property type="entry name" value="Homodimeric domain of signal transducing histidine kinase"/>
    <property type="match status" value="1"/>
</dbReference>
<name>A0A1G6CU91_9BACT</name>
<keyword evidence="10" id="KW-0472">Membrane</keyword>
<dbReference type="InterPro" id="IPR003594">
    <property type="entry name" value="HATPase_dom"/>
</dbReference>
<evidence type="ECO:0000256" key="8">
    <source>
        <dbReference type="ARBA" id="ARBA00023012"/>
    </source>
</evidence>
<accession>A0A1G6CU91</accession>
<dbReference type="Gene3D" id="3.30.565.10">
    <property type="entry name" value="Histidine kinase-like ATPase, C-terminal domain"/>
    <property type="match status" value="1"/>
</dbReference>